<accession>A0ABU6R6L5</accession>
<name>A0ABU6R6L5_9FABA</name>
<protein>
    <submittedName>
        <fullName evidence="2">Uncharacterized protein</fullName>
    </submittedName>
</protein>
<gene>
    <name evidence="2" type="ORF">PIB30_011173</name>
</gene>
<keyword evidence="3" id="KW-1185">Reference proteome</keyword>
<proteinExistence type="predicted"/>
<dbReference type="Proteomes" id="UP001341840">
    <property type="component" value="Unassembled WGS sequence"/>
</dbReference>
<feature type="compositionally biased region" description="Polar residues" evidence="1">
    <location>
        <begin position="173"/>
        <end position="186"/>
    </location>
</feature>
<comment type="caution">
    <text evidence="2">The sequence shown here is derived from an EMBL/GenBank/DDBJ whole genome shotgun (WGS) entry which is preliminary data.</text>
</comment>
<organism evidence="2 3">
    <name type="scientific">Stylosanthes scabra</name>
    <dbReference type="NCBI Taxonomy" id="79078"/>
    <lineage>
        <taxon>Eukaryota</taxon>
        <taxon>Viridiplantae</taxon>
        <taxon>Streptophyta</taxon>
        <taxon>Embryophyta</taxon>
        <taxon>Tracheophyta</taxon>
        <taxon>Spermatophyta</taxon>
        <taxon>Magnoliopsida</taxon>
        <taxon>eudicotyledons</taxon>
        <taxon>Gunneridae</taxon>
        <taxon>Pentapetalae</taxon>
        <taxon>rosids</taxon>
        <taxon>fabids</taxon>
        <taxon>Fabales</taxon>
        <taxon>Fabaceae</taxon>
        <taxon>Papilionoideae</taxon>
        <taxon>50 kb inversion clade</taxon>
        <taxon>dalbergioids sensu lato</taxon>
        <taxon>Dalbergieae</taxon>
        <taxon>Pterocarpus clade</taxon>
        <taxon>Stylosanthes</taxon>
    </lineage>
</organism>
<reference evidence="2 3" key="1">
    <citation type="journal article" date="2023" name="Plants (Basel)">
        <title>Bridging the Gap: Combining Genomics and Transcriptomics Approaches to Understand Stylosanthes scabra, an Orphan Legume from the Brazilian Caatinga.</title>
        <authorList>
            <person name="Ferreira-Neto J.R.C."/>
            <person name="da Silva M.D."/>
            <person name="Binneck E."/>
            <person name="de Melo N.F."/>
            <person name="da Silva R.H."/>
            <person name="de Melo A.L.T.M."/>
            <person name="Pandolfi V."/>
            <person name="Bustamante F.O."/>
            <person name="Brasileiro-Vidal A.C."/>
            <person name="Benko-Iseppon A.M."/>
        </authorList>
    </citation>
    <scope>NUCLEOTIDE SEQUENCE [LARGE SCALE GENOMIC DNA]</scope>
    <source>
        <tissue evidence="2">Leaves</tissue>
    </source>
</reference>
<feature type="region of interest" description="Disordered" evidence="1">
    <location>
        <begin position="146"/>
        <end position="200"/>
    </location>
</feature>
<evidence type="ECO:0000313" key="3">
    <source>
        <dbReference type="Proteomes" id="UP001341840"/>
    </source>
</evidence>
<sequence>MSEQHTNRPPDPSKVQREEEEVVLLEEEDISAGFRSCEKSLIGRIFADRLFFVGTMEIARSRPAGFKVADLEHFKTLEVARKLAKRIGVILNGLKKIRDSLKIGGPSLEQVEVGQRYERMGVKQEALGEWIKADQVGRRIFSEEFKSSGRDANGKENPDQPEKKPLPDWLADSVSNLNLKDNGSWSNRRKGSQAEQKFSPMNMEECIVVGDAETPNKGGRLRIK</sequence>
<dbReference type="EMBL" id="JASCZI010030235">
    <property type="protein sequence ID" value="MED6119370.1"/>
    <property type="molecule type" value="Genomic_DNA"/>
</dbReference>
<evidence type="ECO:0000313" key="2">
    <source>
        <dbReference type="EMBL" id="MED6119370.1"/>
    </source>
</evidence>
<feature type="compositionally biased region" description="Basic and acidic residues" evidence="1">
    <location>
        <begin position="146"/>
        <end position="166"/>
    </location>
</feature>
<evidence type="ECO:0000256" key="1">
    <source>
        <dbReference type="SAM" id="MobiDB-lite"/>
    </source>
</evidence>